<keyword evidence="4" id="KW-1185">Reference proteome</keyword>
<organism evidence="3 4">
    <name type="scientific">Trametes pubescens</name>
    <name type="common">White-rot fungus</name>
    <dbReference type="NCBI Taxonomy" id="154538"/>
    <lineage>
        <taxon>Eukaryota</taxon>
        <taxon>Fungi</taxon>
        <taxon>Dikarya</taxon>
        <taxon>Basidiomycota</taxon>
        <taxon>Agaricomycotina</taxon>
        <taxon>Agaricomycetes</taxon>
        <taxon>Polyporales</taxon>
        <taxon>Polyporaceae</taxon>
        <taxon>Trametes</taxon>
    </lineage>
</organism>
<dbReference type="Proteomes" id="UP000184267">
    <property type="component" value="Unassembled WGS sequence"/>
</dbReference>
<feature type="compositionally biased region" description="Basic residues" evidence="2">
    <location>
        <begin position="313"/>
        <end position="323"/>
    </location>
</feature>
<dbReference type="AlphaFoldDB" id="A0A1M2VT60"/>
<feature type="region of interest" description="Disordered" evidence="2">
    <location>
        <begin position="139"/>
        <end position="158"/>
    </location>
</feature>
<feature type="compositionally biased region" description="Basic and acidic residues" evidence="2">
    <location>
        <begin position="227"/>
        <end position="242"/>
    </location>
</feature>
<feature type="compositionally biased region" description="Polar residues" evidence="2">
    <location>
        <begin position="13"/>
        <end position="25"/>
    </location>
</feature>
<dbReference type="OrthoDB" id="2755179at2759"/>
<name>A0A1M2VT60_TRAPU</name>
<feature type="region of interest" description="Disordered" evidence="2">
    <location>
        <begin position="283"/>
        <end position="335"/>
    </location>
</feature>
<evidence type="ECO:0000313" key="4">
    <source>
        <dbReference type="Proteomes" id="UP000184267"/>
    </source>
</evidence>
<protein>
    <submittedName>
        <fullName evidence="3">Uncharacterized protein</fullName>
    </submittedName>
</protein>
<evidence type="ECO:0000256" key="1">
    <source>
        <dbReference type="SAM" id="Coils"/>
    </source>
</evidence>
<feature type="region of interest" description="Disordered" evidence="2">
    <location>
        <begin position="165"/>
        <end position="261"/>
    </location>
</feature>
<dbReference type="EMBL" id="MNAD01000739">
    <property type="protein sequence ID" value="OJT10746.1"/>
    <property type="molecule type" value="Genomic_DNA"/>
</dbReference>
<feature type="region of interest" description="Disordered" evidence="2">
    <location>
        <begin position="1"/>
        <end position="25"/>
    </location>
</feature>
<feature type="compositionally biased region" description="Basic residues" evidence="2">
    <location>
        <begin position="291"/>
        <end position="301"/>
    </location>
</feature>
<sequence length="919" mass="102598">MPPAQENNRPRQHSGSAGESASPSTLDAVGNIFGVAAGEHIANALSYVPPPPDEIVRRFTLRDIEVIMLLSIQAGLFSHTGTGEATGPEGWREHLTQSTAGPINEERWHNTAPPRNIVKILKERSFIVSATHVQVDRYKLQKKQQEGASPEGGKDNTPQAIIATATGDADPQPGQVQSDTAARSIQEGEQSSDRAPLGGQDASDAHGSQLNVDRVPGGTFHKGKRPQPADKEARATDADANKAKAPARQTHIMKARSKPARNAIALSDDDEFASILDDLSEDDETLPSAKAKGKGKGKATGKAKEMPPENAPPKKKRTSRKKAGGGEDDDEKAALPLKNSDTKVMLKGTEVGEATKVAFNNEVAKEAAKAFIGFAFGSLDDRQSFNLSFNETNKRTIDDVKLNGIKSSFMTHGIAPWLEPIPVLIDRKWIDPQSVTKEAIASNDGPIVIWTDAVRDQWVTFLGGQHRKKALEDREAALKLDAYSMDKTINKLWKAKRKKEDKEAAVAHLEQLRSNVLALREDPLRWLFAFYDRDKIEHNERVRVHLSANNSFKSYPSTAEETIQRHHFHVMDAYRKHQQGSRKHMMIGSPEWRKLVLEPIFGDSAIKRGEATLFSEPYTFDFLTKIFKFSYVRDGKTVKVATLRQRLANTQAKNVKTITKARAHNTVGAAWAGIFSHLLDQMYFVSLSARWPLTEGKGSTEYTAETDGKHFLVLQKYARLKLRSDAASEAVKKAEHAYQIGRTALMEDAVCEESEIWHPKLVQQLDALYVKYLQPVNEFFGSSESTEWSTAMNAYWQHMTRVCSKWWSDDIHIRPTPTTQQAKDHALAKLQWVGMLRDTGEYMDLPWPTVTMLEDMYEILQRASFGIQWLSRQLDPMVDRSIQAGSLGGNVDVWDHTSHMREYLTDSEMVRNTVGMPNK</sequence>
<evidence type="ECO:0000256" key="2">
    <source>
        <dbReference type="SAM" id="MobiDB-lite"/>
    </source>
</evidence>
<feature type="compositionally biased region" description="Polar residues" evidence="2">
    <location>
        <begin position="174"/>
        <end position="189"/>
    </location>
</feature>
<accession>A0A1M2VT60</accession>
<feature type="non-terminal residue" evidence="3">
    <location>
        <position position="919"/>
    </location>
</feature>
<proteinExistence type="predicted"/>
<reference evidence="3 4" key="1">
    <citation type="submission" date="2016-10" db="EMBL/GenBank/DDBJ databases">
        <title>Genome sequence of the basidiomycete white-rot fungus Trametes pubescens.</title>
        <authorList>
            <person name="Makela M.R."/>
            <person name="Granchi Z."/>
            <person name="Peng M."/>
            <person name="De Vries R.P."/>
            <person name="Grigoriev I."/>
            <person name="Riley R."/>
            <person name="Hilden K."/>
        </authorList>
    </citation>
    <scope>NUCLEOTIDE SEQUENCE [LARGE SCALE GENOMIC DNA]</scope>
    <source>
        <strain evidence="3 4">FBCC735</strain>
    </source>
</reference>
<evidence type="ECO:0000313" key="3">
    <source>
        <dbReference type="EMBL" id="OJT10746.1"/>
    </source>
</evidence>
<feature type="coiled-coil region" evidence="1">
    <location>
        <begin position="492"/>
        <end position="522"/>
    </location>
</feature>
<gene>
    <name evidence="3" type="ORF">TRAPUB_12740</name>
</gene>
<keyword evidence="1" id="KW-0175">Coiled coil</keyword>
<comment type="caution">
    <text evidence="3">The sequence shown here is derived from an EMBL/GenBank/DDBJ whole genome shotgun (WGS) entry which is preliminary data.</text>
</comment>